<feature type="domain" description="Isochorismatase-like" evidence="1">
    <location>
        <begin position="29"/>
        <end position="200"/>
    </location>
</feature>
<sequence>MAIPAIAPYMLPALPDNRLNWTLEADRAVLLIHDMQHYFLRPYEMDASPIADVLSNLLSIRRRCADLGVPVVYTAQSGSQDPADRGLLADLWGPGLTDSKSDTDICAPLMPEPSEILLAKHRYSALVRSPLAGLMRNSGRDQLLIGGVYAHIGIQATAVDAFSNDIKPFVLGDAIAAFNADDHRAALTYMARHCARVEATREVIRTLSGRVAPSLINPLA</sequence>
<proteinExistence type="predicted"/>
<organism evidence="2 3">
    <name type="scientific">Nonomuraea harbinensis</name>
    <dbReference type="NCBI Taxonomy" id="1286938"/>
    <lineage>
        <taxon>Bacteria</taxon>
        <taxon>Bacillati</taxon>
        <taxon>Actinomycetota</taxon>
        <taxon>Actinomycetes</taxon>
        <taxon>Streptosporangiales</taxon>
        <taxon>Streptosporangiaceae</taxon>
        <taxon>Nonomuraea</taxon>
    </lineage>
</organism>
<protein>
    <submittedName>
        <fullName evidence="2">Isochorismatase family protein</fullName>
    </submittedName>
</protein>
<keyword evidence="3" id="KW-1185">Reference proteome</keyword>
<dbReference type="PANTHER" id="PTHR43540">
    <property type="entry name" value="PEROXYUREIDOACRYLATE/UREIDOACRYLATE AMIDOHYDROLASE-RELATED"/>
    <property type="match status" value="1"/>
</dbReference>
<dbReference type="PANTHER" id="PTHR43540:SF3">
    <property type="entry name" value="ENTEROBACTIN SYNTHASE COMPONENT B"/>
    <property type="match status" value="1"/>
</dbReference>
<gene>
    <name evidence="2" type="ORF">ACFPUY_42695</name>
</gene>
<accession>A0ABW1C837</accession>
<dbReference type="Pfam" id="PF00857">
    <property type="entry name" value="Isochorismatase"/>
    <property type="match status" value="1"/>
</dbReference>
<evidence type="ECO:0000313" key="3">
    <source>
        <dbReference type="Proteomes" id="UP001596096"/>
    </source>
</evidence>
<reference evidence="3" key="1">
    <citation type="journal article" date="2019" name="Int. J. Syst. Evol. Microbiol.">
        <title>The Global Catalogue of Microorganisms (GCM) 10K type strain sequencing project: providing services to taxonomists for standard genome sequencing and annotation.</title>
        <authorList>
            <consortium name="The Broad Institute Genomics Platform"/>
            <consortium name="The Broad Institute Genome Sequencing Center for Infectious Disease"/>
            <person name="Wu L."/>
            <person name="Ma J."/>
        </authorList>
    </citation>
    <scope>NUCLEOTIDE SEQUENCE [LARGE SCALE GENOMIC DNA]</scope>
    <source>
        <strain evidence="3">CGMCC 4.7106</strain>
    </source>
</reference>
<evidence type="ECO:0000259" key="1">
    <source>
        <dbReference type="Pfam" id="PF00857"/>
    </source>
</evidence>
<name>A0ABW1C837_9ACTN</name>
<dbReference type="InterPro" id="IPR050272">
    <property type="entry name" value="Isochorismatase-like_hydrls"/>
</dbReference>
<dbReference type="Proteomes" id="UP001596096">
    <property type="component" value="Unassembled WGS sequence"/>
</dbReference>
<comment type="caution">
    <text evidence="2">The sequence shown here is derived from an EMBL/GenBank/DDBJ whole genome shotgun (WGS) entry which is preliminary data.</text>
</comment>
<dbReference type="EMBL" id="JBHSNW010000040">
    <property type="protein sequence ID" value="MFC5821833.1"/>
    <property type="molecule type" value="Genomic_DNA"/>
</dbReference>
<dbReference type="InterPro" id="IPR000868">
    <property type="entry name" value="Isochorismatase-like_dom"/>
</dbReference>
<evidence type="ECO:0000313" key="2">
    <source>
        <dbReference type="EMBL" id="MFC5821833.1"/>
    </source>
</evidence>
<dbReference type="RefSeq" id="WP_219550292.1">
    <property type="nucleotide sequence ID" value="NZ_JAHKRN010000057.1"/>
</dbReference>